<evidence type="ECO:0000313" key="3">
    <source>
        <dbReference type="EMBL" id="MFD0959992.1"/>
    </source>
</evidence>
<comment type="caution">
    <text evidence="3">The sequence shown here is derived from an EMBL/GenBank/DDBJ whole genome shotgun (WGS) entry which is preliminary data.</text>
</comment>
<dbReference type="Proteomes" id="UP001596989">
    <property type="component" value="Unassembled WGS sequence"/>
</dbReference>
<dbReference type="EMBL" id="JBHTJZ010000012">
    <property type="protein sequence ID" value="MFD0959992.1"/>
    <property type="molecule type" value="Genomic_DNA"/>
</dbReference>
<dbReference type="InterPro" id="IPR008928">
    <property type="entry name" value="6-hairpin_glycosidase_sf"/>
</dbReference>
<dbReference type="Gene3D" id="1.50.10.10">
    <property type="match status" value="1"/>
</dbReference>
<feature type="domain" description="Glycosyl hydrolase family 95 catalytic" evidence="2">
    <location>
        <begin position="296"/>
        <end position="651"/>
    </location>
</feature>
<evidence type="ECO:0000259" key="1">
    <source>
        <dbReference type="Pfam" id="PF14498"/>
    </source>
</evidence>
<sequence length="761" mass="86640">MDYWHKLPSEGHGLVLNKAISRWDEALPLGNGLNGCLVWGNGNPLRFSLDRGDLWDLRPAPETLEPEFSYKHLIELVREGKQEEIRQRFDDIYSKYPYPTKLPAGRLEIDFGREADSIKSRLDIRTGCAHINLRFEDREVEVACYLHAANGLGYVKISGASVPHVLKLVPPDFLDTAGGNRPVSSSELASLGYAAAIHDEDREARWFYQRTKTSLEYAVQVAERQAGTDIREYTFSIASSLDGDEWFAEAKKKVHAAVQAGWDRAFGGHAAWWESYWSKSSISLPDEEAEKNWYLTNYFFASCSRKGAPPMPLQGVWTADEGKLPPWKGDYHHDLNTQLSYWHYAKANHLSEGESFIDFLWNLRPQAKAFAQSFFDAPGINLPSVMTLDGRAMGGWPMYSLSITNQIWLCQAFDHYWLHTGDSEFLREKAYVYLQETAECLLRWLKPGDDGKLRLPVSSSPEIHDNSLKAWLTPNSNYDLSLLIYLFRRLKAMADTLQYENDSRLWEETLHKLPELAVNEHNILMISPDEDLTSSHRHHSHAMAIYPLQLLNRCASEQDRLIMDATISNMEVLGKGQWVGYSFAWAAAMYAKQGNGEAALYHLQQLWRYLCSSNGFHLNGDYKQVGVCMFHYRPFTLEGNFAGACALQEMLLHASGHTVRVFPAIPQNWMDSSVEFRDFRGEKGVLVSAKISHGKLDYIRLYAERDGEFTVLNEFQCSRLRMQMGSDTRELVYRDGDTITVSLRMGDTCTITPSGNLRLSG</sequence>
<proteinExistence type="predicted"/>
<gene>
    <name evidence="3" type="ORF">ACFQ2I_11360</name>
</gene>
<keyword evidence="3" id="KW-0378">Hydrolase</keyword>
<keyword evidence="4" id="KW-1185">Reference proteome</keyword>
<reference evidence="4" key="1">
    <citation type="journal article" date="2019" name="Int. J. Syst. Evol. Microbiol.">
        <title>The Global Catalogue of Microorganisms (GCM) 10K type strain sequencing project: providing services to taxonomists for standard genome sequencing and annotation.</title>
        <authorList>
            <consortium name="The Broad Institute Genomics Platform"/>
            <consortium name="The Broad Institute Genome Sequencing Center for Infectious Disease"/>
            <person name="Wu L."/>
            <person name="Ma J."/>
        </authorList>
    </citation>
    <scope>NUCLEOTIDE SEQUENCE [LARGE SCALE GENOMIC DNA]</scope>
    <source>
        <strain evidence="4">CCUG 59129</strain>
    </source>
</reference>
<evidence type="ECO:0000259" key="2">
    <source>
        <dbReference type="Pfam" id="PF22124"/>
    </source>
</evidence>
<dbReference type="SUPFAM" id="SSF48208">
    <property type="entry name" value="Six-hairpin glycosidases"/>
    <property type="match status" value="1"/>
</dbReference>
<protein>
    <submittedName>
        <fullName evidence="3">Glycoside hydrolase N-terminal domain-containing protein</fullName>
    </submittedName>
</protein>
<dbReference type="Pfam" id="PF14498">
    <property type="entry name" value="Glyco_hyd_65N_2"/>
    <property type="match status" value="1"/>
</dbReference>
<dbReference type="Pfam" id="PF22124">
    <property type="entry name" value="Glyco_hydro_95_cat"/>
    <property type="match status" value="1"/>
</dbReference>
<dbReference type="InterPro" id="IPR027414">
    <property type="entry name" value="GH95_N_dom"/>
</dbReference>
<dbReference type="PANTHER" id="PTHR31084:SF0">
    <property type="entry name" value="ALPHA-L-FUCOSIDASE 2"/>
    <property type="match status" value="1"/>
</dbReference>
<dbReference type="InterPro" id="IPR012341">
    <property type="entry name" value="6hp_glycosidase-like_sf"/>
</dbReference>
<accession>A0ABW3HRG3</accession>
<dbReference type="InterPro" id="IPR054363">
    <property type="entry name" value="GH95_cat"/>
</dbReference>
<organism evidence="3 4">
    <name type="scientific">Paenibacillus chungangensis</name>
    <dbReference type="NCBI Taxonomy" id="696535"/>
    <lineage>
        <taxon>Bacteria</taxon>
        <taxon>Bacillati</taxon>
        <taxon>Bacillota</taxon>
        <taxon>Bacilli</taxon>
        <taxon>Bacillales</taxon>
        <taxon>Paenibacillaceae</taxon>
        <taxon>Paenibacillus</taxon>
    </lineage>
</organism>
<dbReference type="GO" id="GO:0016787">
    <property type="term" value="F:hydrolase activity"/>
    <property type="evidence" value="ECO:0007669"/>
    <property type="project" value="UniProtKB-KW"/>
</dbReference>
<evidence type="ECO:0000313" key="4">
    <source>
        <dbReference type="Proteomes" id="UP001596989"/>
    </source>
</evidence>
<name>A0ABW3HRG3_9BACL</name>
<dbReference type="RefSeq" id="WP_377564310.1">
    <property type="nucleotide sequence ID" value="NZ_JBHTJZ010000012.1"/>
</dbReference>
<feature type="domain" description="Glycosyl hydrolase family 95 N-terminal" evidence="1">
    <location>
        <begin position="17"/>
        <end position="157"/>
    </location>
</feature>
<dbReference type="PANTHER" id="PTHR31084">
    <property type="entry name" value="ALPHA-L-FUCOSIDASE 2"/>
    <property type="match status" value="1"/>
</dbReference>